<comment type="caution">
    <text evidence="1">The sequence shown here is derived from an EMBL/GenBank/DDBJ whole genome shotgun (WGS) entry which is preliminary data.</text>
</comment>
<evidence type="ECO:0000313" key="2">
    <source>
        <dbReference type="Proteomes" id="UP000094828"/>
    </source>
</evidence>
<gene>
    <name evidence="1" type="ORF">A6X21_11640</name>
</gene>
<dbReference type="Proteomes" id="UP000094828">
    <property type="component" value="Unassembled WGS sequence"/>
</dbReference>
<keyword evidence="2" id="KW-1185">Reference proteome</keyword>
<organism evidence="1 2">
    <name type="scientific">Planctopirus hydrillae</name>
    <dbReference type="NCBI Taxonomy" id="1841610"/>
    <lineage>
        <taxon>Bacteria</taxon>
        <taxon>Pseudomonadati</taxon>
        <taxon>Planctomycetota</taxon>
        <taxon>Planctomycetia</taxon>
        <taxon>Planctomycetales</taxon>
        <taxon>Planctomycetaceae</taxon>
        <taxon>Planctopirus</taxon>
    </lineage>
</organism>
<dbReference type="PROSITE" id="PS51257">
    <property type="entry name" value="PROKAR_LIPOPROTEIN"/>
    <property type="match status" value="1"/>
</dbReference>
<dbReference type="AlphaFoldDB" id="A0A1C3E562"/>
<sequence>MWRSFAVLGVMMISGCGPSAYERTLSVLNTEADRWEGGEDFNTSAKDSYGRPLSTSIEKGVLNYTLEVRSNGPDGLPKNSDDIVVTRSKRHGESSVAEEARKVTEGVAGGAASGAIKGIKKGLGLGREEKK</sequence>
<proteinExistence type="predicted"/>
<accession>A0A1C3E562</accession>
<protein>
    <recommendedName>
        <fullName evidence="3">Lipoprotein</fullName>
    </recommendedName>
</protein>
<dbReference type="RefSeq" id="WP_068851366.1">
    <property type="nucleotide sequence ID" value="NZ_LYDR01000152.1"/>
</dbReference>
<name>A0A1C3E562_9PLAN</name>
<dbReference type="OrthoDB" id="9831624at2"/>
<evidence type="ECO:0008006" key="3">
    <source>
        <dbReference type="Google" id="ProtNLM"/>
    </source>
</evidence>
<reference evidence="1 2" key="1">
    <citation type="submission" date="2016-05" db="EMBL/GenBank/DDBJ databases">
        <title>Genomic and physiological characterization of Planctopirus sp. isolated from fresh water lake.</title>
        <authorList>
            <person name="Subhash Y."/>
            <person name="Ramana C."/>
        </authorList>
    </citation>
    <scope>NUCLEOTIDE SEQUENCE [LARGE SCALE GENOMIC DNA]</scope>
    <source>
        <strain evidence="1 2">JC280</strain>
    </source>
</reference>
<evidence type="ECO:0000313" key="1">
    <source>
        <dbReference type="EMBL" id="ODA28386.1"/>
    </source>
</evidence>
<dbReference type="EMBL" id="LYDR01000152">
    <property type="protein sequence ID" value="ODA28386.1"/>
    <property type="molecule type" value="Genomic_DNA"/>
</dbReference>